<dbReference type="GeneID" id="94693168"/>
<dbReference type="EMBL" id="CP006704">
    <property type="protein sequence ID" value="AIJ47408.1"/>
    <property type="molecule type" value="Genomic_DNA"/>
</dbReference>
<dbReference type="KEGG" id="ctes:O987_16470"/>
<dbReference type="RefSeq" id="WP_034386985.1">
    <property type="nucleotide sequence ID" value="NZ_CP006704.1"/>
</dbReference>
<dbReference type="Pfam" id="PF00378">
    <property type="entry name" value="ECH_1"/>
    <property type="match status" value="1"/>
</dbReference>
<dbReference type="PANTHER" id="PTHR11941:SF54">
    <property type="entry name" value="ENOYL-COA HYDRATASE, MITOCHONDRIAL"/>
    <property type="match status" value="1"/>
</dbReference>
<comment type="similarity">
    <text evidence="1">Belongs to the enoyl-CoA hydratase/isomerase family.</text>
</comment>
<sequence>MSGATMSEASEVLVSRDGAIATLTINRPRAKNSLNRAVFDGLRAQLVQLRDDDTVRAVIITGAEGVFCAGADITAFDALRAEPLLGDRAAAGGHFWSELERFPKPVIAAVEKLALGGGTELALACDIAIAGESANFGVPEVKLGAIPGAGGTQRLIHAIGKSKAMALLLTGDFIDARKACDAGMVAEVTADGQALPTALAMANRIAANSPLAVALAKDAALASFETPLAQGLEHEKRNFLVALRSADNLEGQAAFLGKRTPNFTGQ</sequence>
<accession>A0A076PNV4</accession>
<organism evidence="3 4">
    <name type="scientific">Comamonas testosteroni TK102</name>
    <dbReference type="NCBI Taxonomy" id="1392005"/>
    <lineage>
        <taxon>Bacteria</taxon>
        <taxon>Pseudomonadati</taxon>
        <taxon>Pseudomonadota</taxon>
        <taxon>Betaproteobacteria</taxon>
        <taxon>Burkholderiales</taxon>
        <taxon>Comamonadaceae</taxon>
        <taxon>Comamonas</taxon>
    </lineage>
</organism>
<dbReference type="CDD" id="cd06558">
    <property type="entry name" value="crotonase-like"/>
    <property type="match status" value="1"/>
</dbReference>
<name>A0A076PNV4_COMTE</name>
<dbReference type="FunFam" id="1.10.12.10:FF:000001">
    <property type="entry name" value="Probable enoyl-CoA hydratase, mitochondrial"/>
    <property type="match status" value="1"/>
</dbReference>
<dbReference type="FunFam" id="3.90.226.10:FF:000009">
    <property type="entry name" value="Carnitinyl-CoA dehydratase"/>
    <property type="match status" value="1"/>
</dbReference>
<dbReference type="Gene3D" id="1.10.12.10">
    <property type="entry name" value="Lyase 2-enoyl-coa Hydratase, Chain A, domain 2"/>
    <property type="match status" value="1"/>
</dbReference>
<dbReference type="HOGENOM" id="CLU_009834_7_2_4"/>
<evidence type="ECO:0000256" key="2">
    <source>
        <dbReference type="ARBA" id="ARBA00023239"/>
    </source>
</evidence>
<dbReference type="GO" id="GO:0006635">
    <property type="term" value="P:fatty acid beta-oxidation"/>
    <property type="evidence" value="ECO:0007669"/>
    <property type="project" value="TreeGrafter"/>
</dbReference>
<dbReference type="InterPro" id="IPR029045">
    <property type="entry name" value="ClpP/crotonase-like_dom_sf"/>
</dbReference>
<gene>
    <name evidence="3" type="ORF">O987_16470</name>
</gene>
<keyword evidence="2" id="KW-0456">Lyase</keyword>
<dbReference type="PANTHER" id="PTHR11941">
    <property type="entry name" value="ENOYL-COA HYDRATASE-RELATED"/>
    <property type="match status" value="1"/>
</dbReference>
<dbReference type="InterPro" id="IPR014748">
    <property type="entry name" value="Enoyl-CoA_hydra_C"/>
</dbReference>
<protein>
    <submittedName>
        <fullName evidence="3">Enoyl-CoA hydratase</fullName>
    </submittedName>
</protein>
<evidence type="ECO:0000313" key="4">
    <source>
        <dbReference type="Proteomes" id="UP000028782"/>
    </source>
</evidence>
<dbReference type="GO" id="GO:0016836">
    <property type="term" value="F:hydro-lyase activity"/>
    <property type="evidence" value="ECO:0007669"/>
    <property type="project" value="UniProtKB-ARBA"/>
</dbReference>
<dbReference type="SUPFAM" id="SSF52096">
    <property type="entry name" value="ClpP/crotonase"/>
    <property type="match status" value="1"/>
</dbReference>
<proteinExistence type="inferred from homology"/>
<dbReference type="AlphaFoldDB" id="A0A076PNV4"/>
<evidence type="ECO:0000313" key="3">
    <source>
        <dbReference type="EMBL" id="AIJ47408.1"/>
    </source>
</evidence>
<reference evidence="3 4" key="1">
    <citation type="journal article" date="2014" name="Genome Announc.">
        <title>Complete Genome Sequence of Polychlorinated Biphenyl Degrader Comamonas testosteroni TK102 (NBRC 109938).</title>
        <authorList>
            <person name="Fukuda K."/>
            <person name="Hosoyama A."/>
            <person name="Tsuchikane K."/>
            <person name="Ohji S."/>
            <person name="Yamazoe A."/>
            <person name="Fujita N."/>
            <person name="Shintani M."/>
            <person name="Kimbara K."/>
        </authorList>
    </citation>
    <scope>NUCLEOTIDE SEQUENCE [LARGE SCALE GENOMIC DNA]</scope>
    <source>
        <strain evidence="3">TK102</strain>
    </source>
</reference>
<dbReference type="Proteomes" id="UP000028782">
    <property type="component" value="Chromosome"/>
</dbReference>
<dbReference type="InterPro" id="IPR001753">
    <property type="entry name" value="Enoyl-CoA_hydra/iso"/>
</dbReference>
<dbReference type="Gene3D" id="3.90.226.10">
    <property type="entry name" value="2-enoyl-CoA Hydratase, Chain A, domain 1"/>
    <property type="match status" value="1"/>
</dbReference>
<evidence type="ECO:0000256" key="1">
    <source>
        <dbReference type="ARBA" id="ARBA00005254"/>
    </source>
</evidence>